<dbReference type="RefSeq" id="WP_104447390.1">
    <property type="nucleotide sequence ID" value="NZ_JBLZZR010000161.1"/>
</dbReference>
<name>A0A2S6FS58_9PSED</name>
<sequence>MTAKLKAATVARSSWDQATLLINGTKVDRGAKVVLRRGQDNVVTVEAPLAIARKLNLGLVNGGDLTIVTSPKVGDWVLPDSGTFKWTITPAALKSGRITLVFFSREVAVPWAHQSAVISSNLADEATVYLGGIQIPADGVNLIGGETKKITLVDKKGNLLDGIPLALDWAPGRGLEHKDLVSEPPLQEFSRVHEWAITGAEKEGTFRLKIFNEGEQTSLLTPTNRLVSTYKLRYLAWMGEDYAELPQPPAEVGVVIGIYIMVVRVRGLDNSPVEGAPVTFNTQGFDPITKTTDSKGLALHAFSFWTAGKRECSAVMTSDGREYVTKLLLDVQPLS</sequence>
<dbReference type="SUPFAM" id="SSF49373">
    <property type="entry name" value="Invasin/intimin cell-adhesion fragments"/>
    <property type="match status" value="1"/>
</dbReference>
<dbReference type="InterPro" id="IPR008964">
    <property type="entry name" value="Invasin/intimin_cell_adhesion"/>
</dbReference>
<proteinExistence type="predicted"/>
<accession>A0A2S6FS58</accession>
<dbReference type="AlphaFoldDB" id="A0A2S6FS58"/>
<keyword evidence="2" id="KW-1185">Reference proteome</keyword>
<organism evidence="1 2">
    <name type="scientific">Pseudomonas laurylsulfatiphila</name>
    <dbReference type="NCBI Taxonomy" id="2011015"/>
    <lineage>
        <taxon>Bacteria</taxon>
        <taxon>Pseudomonadati</taxon>
        <taxon>Pseudomonadota</taxon>
        <taxon>Gammaproteobacteria</taxon>
        <taxon>Pseudomonadales</taxon>
        <taxon>Pseudomonadaceae</taxon>
        <taxon>Pseudomonas</taxon>
    </lineage>
</organism>
<protein>
    <submittedName>
        <fullName evidence="1">Uncharacterized protein</fullName>
    </submittedName>
</protein>
<evidence type="ECO:0000313" key="2">
    <source>
        <dbReference type="Proteomes" id="UP000238541"/>
    </source>
</evidence>
<comment type="caution">
    <text evidence="1">The sequence shown here is derived from an EMBL/GenBank/DDBJ whole genome shotgun (WGS) entry which is preliminary data.</text>
</comment>
<dbReference type="Proteomes" id="UP000238541">
    <property type="component" value="Unassembled WGS sequence"/>
</dbReference>
<evidence type="ECO:0000313" key="1">
    <source>
        <dbReference type="EMBL" id="PPK40160.1"/>
    </source>
</evidence>
<dbReference type="EMBL" id="NIRS01000001">
    <property type="protein sequence ID" value="PPK40160.1"/>
    <property type="molecule type" value="Genomic_DNA"/>
</dbReference>
<gene>
    <name evidence="1" type="ORF">CD175_01585</name>
</gene>
<reference evidence="2" key="1">
    <citation type="submission" date="2017-06" db="EMBL/GenBank/DDBJ databases">
        <authorList>
            <person name="Furmanczyk E.M."/>
        </authorList>
    </citation>
    <scope>NUCLEOTIDE SEQUENCE [LARGE SCALE GENOMIC DNA]</scope>
    <source>
        <strain evidence="2">AP3_16</strain>
    </source>
</reference>